<evidence type="ECO:0000313" key="2">
    <source>
        <dbReference type="Proteomes" id="UP000663879"/>
    </source>
</evidence>
<accession>A0A813M3X3</accession>
<protein>
    <submittedName>
        <fullName evidence="1">Uncharacterized protein</fullName>
    </submittedName>
</protein>
<gene>
    <name evidence="1" type="ORF">OXX778_LOCUS889</name>
</gene>
<dbReference type="EMBL" id="CAJNOC010000051">
    <property type="protein sequence ID" value="CAF0710044.1"/>
    <property type="molecule type" value="Genomic_DNA"/>
</dbReference>
<reference evidence="1" key="1">
    <citation type="submission" date="2021-02" db="EMBL/GenBank/DDBJ databases">
        <authorList>
            <person name="Nowell W R."/>
        </authorList>
    </citation>
    <scope>NUCLEOTIDE SEQUENCE</scope>
    <source>
        <strain evidence="1">Ploen Becks lab</strain>
    </source>
</reference>
<name>A0A813M3X3_9BILA</name>
<comment type="caution">
    <text evidence="1">The sequence shown here is derived from an EMBL/GenBank/DDBJ whole genome shotgun (WGS) entry which is preliminary data.</text>
</comment>
<proteinExistence type="predicted"/>
<dbReference type="AlphaFoldDB" id="A0A813M3X3"/>
<keyword evidence="2" id="KW-1185">Reference proteome</keyword>
<organism evidence="1 2">
    <name type="scientific">Brachionus calyciflorus</name>
    <dbReference type="NCBI Taxonomy" id="104777"/>
    <lineage>
        <taxon>Eukaryota</taxon>
        <taxon>Metazoa</taxon>
        <taxon>Spiralia</taxon>
        <taxon>Gnathifera</taxon>
        <taxon>Rotifera</taxon>
        <taxon>Eurotatoria</taxon>
        <taxon>Monogononta</taxon>
        <taxon>Pseudotrocha</taxon>
        <taxon>Ploima</taxon>
        <taxon>Brachionidae</taxon>
        <taxon>Brachionus</taxon>
    </lineage>
</organism>
<sequence length="170" mass="17106">MVAIFAIPGAAPVALTAVTNAMSVGTSLSVGTGGLGAALSIGGTSATIAGAAAVSTGGAATTAIAGAGAAASASLSGVALAIGPVGLAVLGASKVNQSTNYDCWKPILRDNSSKRTNGMLLKHVLLDKRVKEISYNNNKLLIKNVWNEEFEIEFFKSPSLKLLAHAKKII</sequence>
<dbReference type="OrthoDB" id="3553439at2759"/>
<evidence type="ECO:0000313" key="1">
    <source>
        <dbReference type="EMBL" id="CAF0710044.1"/>
    </source>
</evidence>
<dbReference type="Proteomes" id="UP000663879">
    <property type="component" value="Unassembled WGS sequence"/>
</dbReference>